<feature type="region of interest" description="Disordered" evidence="3">
    <location>
        <begin position="172"/>
        <end position="207"/>
    </location>
</feature>
<feature type="region of interest" description="Disordered" evidence="3">
    <location>
        <begin position="1"/>
        <end position="30"/>
    </location>
</feature>
<comment type="caution">
    <text evidence="6">The sequence shown here is derived from an EMBL/GenBank/DDBJ whole genome shotgun (WGS) entry which is preliminary data.</text>
</comment>
<dbReference type="PANTHER" id="PTHR43863">
    <property type="entry name" value="HYDROLASE, PUTATIVE (AFU_ORTHOLOGUE AFUA_1G03140)-RELATED"/>
    <property type="match status" value="1"/>
</dbReference>
<evidence type="ECO:0000256" key="1">
    <source>
        <dbReference type="ARBA" id="ARBA00007806"/>
    </source>
</evidence>
<keyword evidence="7" id="KW-1185">Reference proteome</keyword>
<dbReference type="Proteomes" id="UP001287286">
    <property type="component" value="Unassembled WGS sequence"/>
</dbReference>
<dbReference type="PANTHER" id="PTHR43863:SF2">
    <property type="entry name" value="MALTASE-GLUCOAMYLASE"/>
    <property type="match status" value="1"/>
</dbReference>
<dbReference type="Gene3D" id="3.20.20.80">
    <property type="entry name" value="Glycosidases"/>
    <property type="match status" value="1"/>
</dbReference>
<feature type="domain" description="Glycosyl hydrolase family 31 C-terminal" evidence="5">
    <location>
        <begin position="778"/>
        <end position="869"/>
    </location>
</feature>
<dbReference type="SUPFAM" id="SSF51011">
    <property type="entry name" value="Glycosyl hydrolase domain"/>
    <property type="match status" value="1"/>
</dbReference>
<dbReference type="Pfam" id="PF01055">
    <property type="entry name" value="Glyco_hydro_31_2nd"/>
    <property type="match status" value="1"/>
</dbReference>
<evidence type="ECO:0000313" key="7">
    <source>
        <dbReference type="Proteomes" id="UP001287286"/>
    </source>
</evidence>
<name>A0ABR0BM25_PURLI</name>
<dbReference type="InterPro" id="IPR051816">
    <property type="entry name" value="Glycosyl_Hydrolase_31"/>
</dbReference>
<dbReference type="InterPro" id="IPR017853">
    <property type="entry name" value="GH"/>
</dbReference>
<dbReference type="InterPro" id="IPR013780">
    <property type="entry name" value="Glyco_hydro_b"/>
</dbReference>
<feature type="region of interest" description="Disordered" evidence="3">
    <location>
        <begin position="123"/>
        <end position="160"/>
    </location>
</feature>
<evidence type="ECO:0000259" key="5">
    <source>
        <dbReference type="Pfam" id="PF21365"/>
    </source>
</evidence>
<dbReference type="CDD" id="cd06595">
    <property type="entry name" value="GH31_u1"/>
    <property type="match status" value="1"/>
</dbReference>
<evidence type="ECO:0000313" key="6">
    <source>
        <dbReference type="EMBL" id="KAK4083938.1"/>
    </source>
</evidence>
<evidence type="ECO:0000256" key="2">
    <source>
        <dbReference type="RuleBase" id="RU361185"/>
    </source>
</evidence>
<organism evidence="6 7">
    <name type="scientific">Purpureocillium lilacinum</name>
    <name type="common">Paecilomyces lilacinus</name>
    <dbReference type="NCBI Taxonomy" id="33203"/>
    <lineage>
        <taxon>Eukaryota</taxon>
        <taxon>Fungi</taxon>
        <taxon>Dikarya</taxon>
        <taxon>Ascomycota</taxon>
        <taxon>Pezizomycotina</taxon>
        <taxon>Sordariomycetes</taxon>
        <taxon>Hypocreomycetidae</taxon>
        <taxon>Hypocreales</taxon>
        <taxon>Ophiocordycipitaceae</taxon>
        <taxon>Purpureocillium</taxon>
    </lineage>
</organism>
<keyword evidence="2" id="KW-0378">Hydrolase</keyword>
<dbReference type="Gene3D" id="2.60.40.1180">
    <property type="entry name" value="Golgi alpha-mannosidase II"/>
    <property type="match status" value="2"/>
</dbReference>
<feature type="compositionally biased region" description="Polar residues" evidence="3">
    <location>
        <begin position="151"/>
        <end position="160"/>
    </location>
</feature>
<keyword evidence="2" id="KW-0326">Glycosidase</keyword>
<dbReference type="EMBL" id="JAWRVI010000055">
    <property type="protein sequence ID" value="KAK4083938.1"/>
    <property type="molecule type" value="Genomic_DNA"/>
</dbReference>
<dbReference type="InterPro" id="IPR048395">
    <property type="entry name" value="Glyco_hydro_31_C"/>
</dbReference>
<accession>A0ABR0BM25</accession>
<dbReference type="SUPFAM" id="SSF51445">
    <property type="entry name" value="(Trans)glycosidases"/>
    <property type="match status" value="1"/>
</dbReference>
<dbReference type="Pfam" id="PF21365">
    <property type="entry name" value="Glyco_hydro_31_3rd"/>
    <property type="match status" value="1"/>
</dbReference>
<feature type="compositionally biased region" description="Low complexity" evidence="3">
    <location>
        <begin position="172"/>
        <end position="185"/>
    </location>
</feature>
<protein>
    <submittedName>
        <fullName evidence="6">CAZyme family GH31</fullName>
    </submittedName>
</protein>
<dbReference type="InterPro" id="IPR000322">
    <property type="entry name" value="Glyco_hydro_31_TIM"/>
</dbReference>
<feature type="domain" description="Glycoside hydrolase family 31 TIM barrel" evidence="4">
    <location>
        <begin position="449"/>
        <end position="768"/>
    </location>
</feature>
<sequence length="1074" mass="119305">MEPIAGWLAPPRRNAHTTASEVDEGPSSQSHWARHLAVGAVGSAAPSGALPTRALMPLRRGDPEDVENLAGGFSADSSTAFGMGLTACRAGRGQTSLSGFGQLPMGNVGMSTRFFARERAAGRPFGADTPTHRNGMHPPPRLPNVGMPPSVSLTQRSPNGQDTLVAAGVDVSSPALDSSGSSPQSRGPEGSRRTPLTDASTASSSASASASFLEAAVRSLEARTAVTAPRQLAMAFYNINLVVASEPPSSRSRTHTVAPATPIVGGRKDDKFRFTVLRDGLVRYEYAPDGHFEDRPSAFAALRDEALQSASVPDFTVRETEARVEIVTERFHLTYSKVADRFSPGSLFARVFGHTSDVWRFGEEQQTLGGTYRTLDHVDGRVDMGHGVASRKGFASVDDSRTMLFTPDGSFIAPRREPVEGRIDGYLFCYGHDYRAAVQAFYAISGPQPLLPRWALGNWWSRYKEYTTESYLELVRTFRRHRLPLSCAVVDMDWHLVSDEVVKKAGQSGWTGYTWNKEFFPDPKAFIKELHNQGLKVTLNDHPAEGVASYEDMYEAVARKLNLDPSTKETIPFDITDKNFLAAYFDPLLKHIEDDGVDFWWIDWQQGRYTDMKDVDPLWVLNHFHYQRNAERLAQRKRDDSAEHPLIFSRYAGPGSHRYPVGFSGDTTVSWASLEFQPEFTATASNVGYGWWSHDIGGHMLGERDDELTARWVQFGVFSPIMRLHSTKNEWMCKEPWKLPAGSGQGPQDTVFNFLRLRHRLIPYIHTMNARAADKDHGEPLVQPMYWEHPERDEAYSVPNQYYFGTEMIVAPITSPLNRATKTGKVRAWLPPGKYVDYFTGVVYDGDRHLWFNRTLDKCPVLLKQGAIVPLDRAEVPENGGKNPDRFEIVVVVGADGRFELLEEDEDGITIPREATEWPDWIRTPIVFNQAEGTITIGPTTGGHPSLRRNWSVRVPSAKVAWPVKASYTGEGPEPGVSVVDDVVHVDLRDVPPRSPAVIHLGANPQLAVNKPMELLFPILYKAQVGYELKEKIEAIVSRDDVPASARASQLDTLDMDPDLRLLINEFLFAQSSA</sequence>
<evidence type="ECO:0000256" key="3">
    <source>
        <dbReference type="SAM" id="MobiDB-lite"/>
    </source>
</evidence>
<gene>
    <name evidence="6" type="ORF">Purlil1_10571</name>
</gene>
<reference evidence="6 7" key="1">
    <citation type="journal article" date="2024" name="Microbiol. Resour. Announc.">
        <title>Genome annotations for the ascomycete fungi Trichoderma harzianum, Trichoderma aggressivum, and Purpureocillium lilacinum.</title>
        <authorList>
            <person name="Beijen E.P.W."/>
            <person name="Ohm R.A."/>
        </authorList>
    </citation>
    <scope>NUCLEOTIDE SEQUENCE [LARGE SCALE GENOMIC DNA]</scope>
    <source>
        <strain evidence="6 7">CBS 150709</strain>
    </source>
</reference>
<comment type="similarity">
    <text evidence="1 2">Belongs to the glycosyl hydrolase 31 family.</text>
</comment>
<evidence type="ECO:0000259" key="4">
    <source>
        <dbReference type="Pfam" id="PF01055"/>
    </source>
</evidence>
<proteinExistence type="inferred from homology"/>
<feature type="compositionally biased region" description="Polar residues" evidence="3">
    <location>
        <begin position="16"/>
        <end position="30"/>
    </location>
</feature>